<feature type="region of interest" description="Disordered" evidence="1">
    <location>
        <begin position="105"/>
        <end position="141"/>
    </location>
</feature>
<evidence type="ECO:0000256" key="1">
    <source>
        <dbReference type="SAM" id="MobiDB-lite"/>
    </source>
</evidence>
<protein>
    <submittedName>
        <fullName evidence="2">Uncharacterized protein</fullName>
    </submittedName>
</protein>
<dbReference type="AlphaFoldDB" id="A0AAD5MUZ3"/>
<evidence type="ECO:0000313" key="3">
    <source>
        <dbReference type="Proteomes" id="UP001196413"/>
    </source>
</evidence>
<keyword evidence="3" id="KW-1185">Reference proteome</keyword>
<feature type="compositionally biased region" description="Polar residues" evidence="1">
    <location>
        <begin position="108"/>
        <end position="125"/>
    </location>
</feature>
<gene>
    <name evidence="2" type="ORF">KIN20_013790</name>
</gene>
<proteinExistence type="predicted"/>
<feature type="non-terminal residue" evidence="2">
    <location>
        <position position="1"/>
    </location>
</feature>
<sequence>MEETLSKLQEQYIDYQSGNDDFFFGRRGRCRHILLPILDYERVVEENSNLKRKVTRMEKLIQHQRIVIRDFENRLQVSQRSRSSTDKQAIAGSSSLLQKDANDYLDLNSGQNTSKNSSCARQLSKPTRPPPPPPLPKNPSLIRSHLKQNRIRVEVPFVATKSLINFAVPISKPVLEYPMECHGAKYAHDTDLALQINTEPSDFPLTRKVQGVVKYCAVNGRRPEAVKVYCYLESATEMFRWSSSTPYSFAASPKIKFDIIFSKEQQIAPYDRVVVFASAIIEGEMLVTNPVLLNLGHQAQSTINRPDFHKRQALVGPIATENLSQSAVSSTSTYSHAAESHYE</sequence>
<organism evidence="2 3">
    <name type="scientific">Parelaphostrongylus tenuis</name>
    <name type="common">Meningeal worm</name>
    <dbReference type="NCBI Taxonomy" id="148309"/>
    <lineage>
        <taxon>Eukaryota</taxon>
        <taxon>Metazoa</taxon>
        <taxon>Ecdysozoa</taxon>
        <taxon>Nematoda</taxon>
        <taxon>Chromadorea</taxon>
        <taxon>Rhabditida</taxon>
        <taxon>Rhabditina</taxon>
        <taxon>Rhabditomorpha</taxon>
        <taxon>Strongyloidea</taxon>
        <taxon>Metastrongylidae</taxon>
        <taxon>Parelaphostrongylus</taxon>
    </lineage>
</organism>
<feature type="compositionally biased region" description="Pro residues" evidence="1">
    <location>
        <begin position="127"/>
        <end position="137"/>
    </location>
</feature>
<accession>A0AAD5MUZ3</accession>
<dbReference type="EMBL" id="JAHQIW010002699">
    <property type="protein sequence ID" value="KAJ1356136.1"/>
    <property type="molecule type" value="Genomic_DNA"/>
</dbReference>
<dbReference type="Proteomes" id="UP001196413">
    <property type="component" value="Unassembled WGS sequence"/>
</dbReference>
<evidence type="ECO:0000313" key="2">
    <source>
        <dbReference type="EMBL" id="KAJ1356136.1"/>
    </source>
</evidence>
<reference evidence="2" key="1">
    <citation type="submission" date="2021-06" db="EMBL/GenBank/DDBJ databases">
        <title>Parelaphostrongylus tenuis whole genome reference sequence.</title>
        <authorList>
            <person name="Garwood T.J."/>
            <person name="Larsen P.A."/>
            <person name="Fountain-Jones N.M."/>
            <person name="Garbe J.R."/>
            <person name="Macchietto M.G."/>
            <person name="Kania S.A."/>
            <person name="Gerhold R.W."/>
            <person name="Richards J.E."/>
            <person name="Wolf T.M."/>
        </authorList>
    </citation>
    <scope>NUCLEOTIDE SEQUENCE</scope>
    <source>
        <strain evidence="2">MNPRO001-30</strain>
        <tissue evidence="2">Meninges</tissue>
    </source>
</reference>
<comment type="caution">
    <text evidence="2">The sequence shown here is derived from an EMBL/GenBank/DDBJ whole genome shotgun (WGS) entry which is preliminary data.</text>
</comment>
<name>A0AAD5MUZ3_PARTN</name>